<sequence length="173" mass="19929">MKKRWSNGFCCPNCDNNTFYKIQTRNLLECKECSVQISLTAGTVMHNSKLSLLLWFQAIQALIRNDQNHTISSLAKLLGVNYRTAKLLIAKIQLALHKDQTQLGSNAQKSQRADIQHENKHSATKKGAVNLRKFYFQNSRSVTFPEEILFTKWMSAFLSVRLFPIFLKCYKVL</sequence>
<dbReference type="Pfam" id="PF12760">
    <property type="entry name" value="Zn_ribbon_IS1595"/>
    <property type="match status" value="1"/>
</dbReference>
<organism evidence="2 3">
    <name type="scientific">Paenibacillus sedimenti</name>
    <dbReference type="NCBI Taxonomy" id="2770274"/>
    <lineage>
        <taxon>Bacteria</taxon>
        <taxon>Bacillati</taxon>
        <taxon>Bacillota</taxon>
        <taxon>Bacilli</taxon>
        <taxon>Bacillales</taxon>
        <taxon>Paenibacillaceae</taxon>
        <taxon>Paenibacillus</taxon>
    </lineage>
</organism>
<dbReference type="AlphaFoldDB" id="A0A926QJ14"/>
<name>A0A926QJ14_9BACL</name>
<dbReference type="EMBL" id="JACVVD010000002">
    <property type="protein sequence ID" value="MBD0380049.1"/>
    <property type="molecule type" value="Genomic_DNA"/>
</dbReference>
<dbReference type="InterPro" id="IPR024442">
    <property type="entry name" value="Transposase_Zn_ribbon"/>
</dbReference>
<dbReference type="Proteomes" id="UP000650466">
    <property type="component" value="Unassembled WGS sequence"/>
</dbReference>
<feature type="domain" description="Transposase zinc-ribbon" evidence="1">
    <location>
        <begin position="3"/>
        <end position="35"/>
    </location>
</feature>
<proteinExistence type="predicted"/>
<keyword evidence="3" id="KW-1185">Reference proteome</keyword>
<reference evidence="2" key="1">
    <citation type="submission" date="2020-09" db="EMBL/GenBank/DDBJ databases">
        <title>Draft Genome Sequence of Paenibacillus sp. WST5.</title>
        <authorList>
            <person name="Bao Z."/>
        </authorList>
    </citation>
    <scope>NUCLEOTIDE SEQUENCE</scope>
    <source>
        <strain evidence="2">WST5</strain>
    </source>
</reference>
<evidence type="ECO:0000313" key="3">
    <source>
        <dbReference type="Proteomes" id="UP000650466"/>
    </source>
</evidence>
<gene>
    <name evidence="2" type="ORF">ICC18_07995</name>
</gene>
<evidence type="ECO:0000313" key="2">
    <source>
        <dbReference type="EMBL" id="MBD0380049.1"/>
    </source>
</evidence>
<evidence type="ECO:0000259" key="1">
    <source>
        <dbReference type="Pfam" id="PF12760"/>
    </source>
</evidence>
<protein>
    <submittedName>
        <fullName evidence="2">Transposase</fullName>
    </submittedName>
</protein>
<comment type="caution">
    <text evidence="2">The sequence shown here is derived from an EMBL/GenBank/DDBJ whole genome shotgun (WGS) entry which is preliminary data.</text>
</comment>
<accession>A0A926QJ14</accession>